<proteinExistence type="predicted"/>
<dbReference type="EMBL" id="BPVZ01000203">
    <property type="protein sequence ID" value="GKV46120.1"/>
    <property type="molecule type" value="Genomic_DNA"/>
</dbReference>
<keyword evidence="2" id="KW-1185">Reference proteome</keyword>
<gene>
    <name evidence="1" type="ORF">SLEP1_g53127</name>
</gene>
<dbReference type="AlphaFoldDB" id="A0AAV5M8G1"/>
<reference evidence="1 2" key="1">
    <citation type="journal article" date="2021" name="Commun. Biol.">
        <title>The genome of Shorea leprosula (Dipterocarpaceae) highlights the ecological relevance of drought in aseasonal tropical rainforests.</title>
        <authorList>
            <person name="Ng K.K.S."/>
            <person name="Kobayashi M.J."/>
            <person name="Fawcett J.A."/>
            <person name="Hatakeyama M."/>
            <person name="Paape T."/>
            <person name="Ng C.H."/>
            <person name="Ang C.C."/>
            <person name="Tnah L.H."/>
            <person name="Lee C.T."/>
            <person name="Nishiyama T."/>
            <person name="Sese J."/>
            <person name="O'Brien M.J."/>
            <person name="Copetti D."/>
            <person name="Mohd Noor M.I."/>
            <person name="Ong R.C."/>
            <person name="Putra M."/>
            <person name="Sireger I.Z."/>
            <person name="Indrioko S."/>
            <person name="Kosugi Y."/>
            <person name="Izuno A."/>
            <person name="Isagi Y."/>
            <person name="Lee S.L."/>
            <person name="Shimizu K.K."/>
        </authorList>
    </citation>
    <scope>NUCLEOTIDE SEQUENCE [LARGE SCALE GENOMIC DNA]</scope>
    <source>
        <strain evidence="1">214</strain>
    </source>
</reference>
<evidence type="ECO:0000313" key="1">
    <source>
        <dbReference type="EMBL" id="GKV46120.1"/>
    </source>
</evidence>
<comment type="caution">
    <text evidence="1">The sequence shown here is derived from an EMBL/GenBank/DDBJ whole genome shotgun (WGS) entry which is preliminary data.</text>
</comment>
<organism evidence="1 2">
    <name type="scientific">Rubroshorea leprosula</name>
    <dbReference type="NCBI Taxonomy" id="152421"/>
    <lineage>
        <taxon>Eukaryota</taxon>
        <taxon>Viridiplantae</taxon>
        <taxon>Streptophyta</taxon>
        <taxon>Embryophyta</taxon>
        <taxon>Tracheophyta</taxon>
        <taxon>Spermatophyta</taxon>
        <taxon>Magnoliopsida</taxon>
        <taxon>eudicotyledons</taxon>
        <taxon>Gunneridae</taxon>
        <taxon>Pentapetalae</taxon>
        <taxon>rosids</taxon>
        <taxon>malvids</taxon>
        <taxon>Malvales</taxon>
        <taxon>Dipterocarpaceae</taxon>
        <taxon>Rubroshorea</taxon>
    </lineage>
</organism>
<sequence>MFEICHLFYCEKWDSEMEGERKVAELVVSLNYMYL</sequence>
<protein>
    <submittedName>
        <fullName evidence="1">Uncharacterized protein</fullName>
    </submittedName>
</protein>
<evidence type="ECO:0000313" key="2">
    <source>
        <dbReference type="Proteomes" id="UP001054252"/>
    </source>
</evidence>
<accession>A0AAV5M8G1</accession>
<dbReference type="Proteomes" id="UP001054252">
    <property type="component" value="Unassembled WGS sequence"/>
</dbReference>
<name>A0AAV5M8G1_9ROSI</name>